<keyword evidence="1" id="KW-0812">Transmembrane</keyword>
<feature type="transmembrane region" description="Helical" evidence="1">
    <location>
        <begin position="67"/>
        <end position="97"/>
    </location>
</feature>
<name>A0A078KYK0_9GAMM</name>
<organism evidence="2 3">
    <name type="scientific">Legionella massiliensis</name>
    <dbReference type="NCBI Taxonomy" id="1034943"/>
    <lineage>
        <taxon>Bacteria</taxon>
        <taxon>Pseudomonadati</taxon>
        <taxon>Pseudomonadota</taxon>
        <taxon>Gammaproteobacteria</taxon>
        <taxon>Legionellales</taxon>
        <taxon>Legionellaceae</taxon>
        <taxon>Legionella</taxon>
    </lineage>
</organism>
<reference evidence="2 3" key="1">
    <citation type="submission" date="2014-06" db="EMBL/GenBank/DDBJ databases">
        <authorList>
            <person name="Urmite Genomes Urmite Genomes"/>
        </authorList>
    </citation>
    <scope>NUCLEOTIDE SEQUENCE [LARGE SCALE GENOMIC DNA]</scope>
</reference>
<proteinExistence type="predicted"/>
<accession>A0A078KYK0</accession>
<dbReference type="AlphaFoldDB" id="A0A078KYK0"/>
<evidence type="ECO:0000313" key="3">
    <source>
        <dbReference type="Proteomes" id="UP000044071"/>
    </source>
</evidence>
<gene>
    <name evidence="2" type="ORF">BN59_02459</name>
</gene>
<feature type="transmembrane region" description="Helical" evidence="1">
    <location>
        <begin position="118"/>
        <end position="138"/>
    </location>
</feature>
<dbReference type="EMBL" id="CCSB01000003">
    <property type="protein sequence ID" value="CDZ78152.1"/>
    <property type="molecule type" value="Genomic_DNA"/>
</dbReference>
<feature type="transmembrane region" description="Helical" evidence="1">
    <location>
        <begin position="150"/>
        <end position="172"/>
    </location>
</feature>
<feature type="transmembrane region" description="Helical" evidence="1">
    <location>
        <begin position="218"/>
        <end position="237"/>
    </location>
</feature>
<dbReference type="Proteomes" id="UP000044071">
    <property type="component" value="Unassembled WGS sequence"/>
</dbReference>
<feature type="transmembrane region" description="Helical" evidence="1">
    <location>
        <begin position="30"/>
        <end position="55"/>
    </location>
</feature>
<sequence length="242" mass="27075">MSKEKGFNNSIMIGNLIKEAWQKVSGVKSIFFLSGILLPFFYFIGLIFTAGYLITYSFKITFHLNTMLIGMVVICLVLLLIFFGMFFLIALNIILGLRRAIGLPLSIKTASSQFFQNLGPIFIVFLLWFALNGGLFFFEITGANSILFRIISALVLYLLTLPLLCLTLPFIITQRVSASVALVKTYQIMRKQGLIIVLAIILMEIILAISMIPFGLGIIWTAPMFYILSGLLFRNAAGLRSM</sequence>
<protein>
    <submittedName>
        <fullName evidence="2">Uncharacterized protein</fullName>
    </submittedName>
</protein>
<dbReference type="RefSeq" id="WP_043874691.1">
    <property type="nucleotide sequence ID" value="NZ_CCVW01000003.1"/>
</dbReference>
<evidence type="ECO:0000313" key="2">
    <source>
        <dbReference type="EMBL" id="CDZ78152.1"/>
    </source>
</evidence>
<feature type="transmembrane region" description="Helical" evidence="1">
    <location>
        <begin position="193"/>
        <end position="212"/>
    </location>
</feature>
<keyword evidence="1" id="KW-1133">Transmembrane helix</keyword>
<keyword evidence="3" id="KW-1185">Reference proteome</keyword>
<keyword evidence="1" id="KW-0472">Membrane</keyword>
<evidence type="ECO:0000256" key="1">
    <source>
        <dbReference type="SAM" id="Phobius"/>
    </source>
</evidence>